<proteinExistence type="predicted"/>
<comment type="caution">
    <text evidence="2">The sequence shown here is derived from an EMBL/GenBank/DDBJ whole genome shotgun (WGS) entry which is preliminary data.</text>
</comment>
<keyword evidence="1" id="KW-1133">Transmembrane helix</keyword>
<feature type="transmembrane region" description="Helical" evidence="1">
    <location>
        <begin position="76"/>
        <end position="96"/>
    </location>
</feature>
<dbReference type="AlphaFoldDB" id="A0A951IVY0"/>
<dbReference type="EMBL" id="RPHB01000001">
    <property type="protein sequence ID" value="MBW3466523.1"/>
    <property type="molecule type" value="Genomic_DNA"/>
</dbReference>
<feature type="transmembrane region" description="Helical" evidence="1">
    <location>
        <begin position="21"/>
        <end position="38"/>
    </location>
</feature>
<feature type="transmembrane region" description="Helical" evidence="1">
    <location>
        <begin position="103"/>
        <end position="126"/>
    </location>
</feature>
<accession>A0A951IVY0</accession>
<evidence type="ECO:0000256" key="1">
    <source>
        <dbReference type="SAM" id="Phobius"/>
    </source>
</evidence>
<evidence type="ECO:0000313" key="2">
    <source>
        <dbReference type="EMBL" id="MBW3466523.1"/>
    </source>
</evidence>
<keyword evidence="3" id="KW-1185">Reference proteome</keyword>
<keyword evidence="1" id="KW-0472">Membrane</keyword>
<name>A0A951IVY0_9BACT</name>
<dbReference type="Proteomes" id="UP000727490">
    <property type="component" value="Unassembled WGS sequence"/>
</dbReference>
<sequence>MPKLHSPISQRIDSILDFDKRVFFLILVILFLITRIIINDIILQSIPGYEKLESEGSLSYFHIFNTLNYIWTPFSLLWKFTLTAFVIWTGSFTFGFKVSFKKIWVIVMVGEIIFLIPELIKILMFMNPPTNVNYLEVQNFYPLSLFQIIDPAEIDPKFYYPLKAINIFELIYIVFLVLGFHTVSFRSVKESTIVIIFSYVLFFVLWLVFYILVYKG</sequence>
<organism evidence="2 3">
    <name type="scientific">Arthrospiribacter ruber</name>
    <dbReference type="NCBI Taxonomy" id="2487934"/>
    <lineage>
        <taxon>Bacteria</taxon>
        <taxon>Pseudomonadati</taxon>
        <taxon>Bacteroidota</taxon>
        <taxon>Cytophagia</taxon>
        <taxon>Cytophagales</taxon>
        <taxon>Cyclobacteriaceae</taxon>
        <taxon>Arthrospiribacter</taxon>
    </lineage>
</organism>
<reference evidence="2 3" key="1">
    <citation type="journal article" date="2020" name="Syst. Appl. Microbiol.">
        <title>Arthrospiribacter ruber gen. nov., sp. nov., a novel bacterium isolated from Arthrospira cultures.</title>
        <authorList>
            <person name="Waleron M."/>
            <person name="Misztak A."/>
            <person name="Waleron M.M."/>
            <person name="Furmaniak M."/>
            <person name="Mrozik A."/>
            <person name="Waleron K."/>
        </authorList>
    </citation>
    <scope>NUCLEOTIDE SEQUENCE [LARGE SCALE GENOMIC DNA]</scope>
    <source>
        <strain evidence="2 3">DPMB0001</strain>
    </source>
</reference>
<keyword evidence="1" id="KW-0812">Transmembrane</keyword>
<protein>
    <submittedName>
        <fullName evidence="2">Sulfate ABC transporter permease</fullName>
    </submittedName>
</protein>
<gene>
    <name evidence="2" type="ORF">EGN73_01680</name>
</gene>
<evidence type="ECO:0000313" key="3">
    <source>
        <dbReference type="Proteomes" id="UP000727490"/>
    </source>
</evidence>
<feature type="transmembrane region" description="Helical" evidence="1">
    <location>
        <begin position="158"/>
        <end position="180"/>
    </location>
</feature>
<dbReference type="RefSeq" id="WP_219286471.1">
    <property type="nucleotide sequence ID" value="NZ_RPHB01000001.1"/>
</dbReference>
<feature type="transmembrane region" description="Helical" evidence="1">
    <location>
        <begin position="192"/>
        <end position="213"/>
    </location>
</feature>